<dbReference type="CDD" id="cd01335">
    <property type="entry name" value="Radical_SAM"/>
    <property type="match status" value="1"/>
</dbReference>
<evidence type="ECO:0000256" key="6">
    <source>
        <dbReference type="ARBA" id="ARBA00022679"/>
    </source>
</evidence>
<dbReference type="InterPro" id="IPR006467">
    <property type="entry name" value="MiaB-like_bact"/>
</dbReference>
<evidence type="ECO:0000259" key="16">
    <source>
        <dbReference type="PROSITE" id="PS51449"/>
    </source>
</evidence>
<evidence type="ECO:0000256" key="12">
    <source>
        <dbReference type="ARBA" id="ARBA00031213"/>
    </source>
</evidence>
<dbReference type="Pfam" id="PF04055">
    <property type="entry name" value="Radical_SAM"/>
    <property type="match status" value="1"/>
</dbReference>
<evidence type="ECO:0000256" key="7">
    <source>
        <dbReference type="ARBA" id="ARBA00022691"/>
    </source>
</evidence>
<gene>
    <name evidence="18" type="primary">yqeV</name>
    <name evidence="18" type="ORF">PEPMIC_01690</name>
</gene>
<evidence type="ECO:0000256" key="3">
    <source>
        <dbReference type="ARBA" id="ARBA00013273"/>
    </source>
</evidence>
<dbReference type="HOGENOM" id="CLU_018697_1_0_9"/>
<keyword evidence="7" id="KW-0949">S-adenosyl-L-methionine</keyword>
<dbReference type="PROSITE" id="PS01278">
    <property type="entry name" value="MTTASE_RADICAL"/>
    <property type="match status" value="1"/>
</dbReference>
<evidence type="ECO:0000256" key="1">
    <source>
        <dbReference type="ARBA" id="ARBA00001966"/>
    </source>
</evidence>
<dbReference type="PANTHER" id="PTHR11918">
    <property type="entry name" value="RADICAL SAM PROTEINS"/>
    <property type="match status" value="1"/>
</dbReference>
<evidence type="ECO:0000256" key="9">
    <source>
        <dbReference type="ARBA" id="ARBA00022723"/>
    </source>
</evidence>
<evidence type="ECO:0000313" key="18">
    <source>
        <dbReference type="EMBL" id="EDP23884.1"/>
    </source>
</evidence>
<proteinExistence type="inferred from homology"/>
<dbReference type="GO" id="GO:0051539">
    <property type="term" value="F:4 iron, 4 sulfur cluster binding"/>
    <property type="evidence" value="ECO:0007669"/>
    <property type="project" value="UniProtKB-KW"/>
</dbReference>
<evidence type="ECO:0000259" key="17">
    <source>
        <dbReference type="PROSITE" id="PS51918"/>
    </source>
</evidence>
<dbReference type="SFLD" id="SFLDS00029">
    <property type="entry name" value="Radical_SAM"/>
    <property type="match status" value="1"/>
</dbReference>
<evidence type="ECO:0000256" key="10">
    <source>
        <dbReference type="ARBA" id="ARBA00023004"/>
    </source>
</evidence>
<dbReference type="InterPro" id="IPR034557">
    <property type="entry name" value="ThrcA_tRNA_MEthiotransferase"/>
</dbReference>
<sequence length="443" mass="50819">MNLCRRFMNKVSFLTLGCKVNQYETEAMQELFKKRGYEICNENDICDVYVINTCTVTNLSDRKSRQFISRAKKLNKDAILAVVGCYSQVAPDEISAIEDVDVIIGTKNRARIVELCEESKKSNLKFNIVSELTKDCGFDVLSIENQESKTRAYIKIQEGCNMFCTYCIIPYARGPIKSRPIDDIYEEAVKLANNGYKEVIITGIHVGSYGLDLGNDTRLIDVIEKLSTIENLDRIRLSSIEAGIISEDFLIRLKNCKKVCEHFHLSLQSGCDKILKLMNRRYTADMYRKKVRMIKEIFPNVALTTDIIVGFPGENDEDFQETLNFVKEIGFSKIHVFKYSKRKGTPAFDFKEQVDGNVKKFRSNELILLAKDMTTEFLKKELSEKHEVLFEENINGNRLVGYTRNYIRFSAPYNEDMKNKVVYCNGISVEGEEIFGLASKIKI</sequence>
<dbReference type="InterPro" id="IPR058240">
    <property type="entry name" value="rSAM_sf"/>
</dbReference>
<dbReference type="GO" id="GO:0035598">
    <property type="term" value="F:tRNA (N(6)-L-threonylcarbamoyladenosine(37)-C(2))-methylthiotransferase activity"/>
    <property type="evidence" value="ECO:0007669"/>
    <property type="project" value="UniProtKB-EC"/>
</dbReference>
<dbReference type="SFLD" id="SFLDF00295">
    <property type="entry name" value="threonylcarbamoyladenosine_tRN"/>
    <property type="match status" value="1"/>
</dbReference>
<comment type="similarity">
    <text evidence="14">Belongs to the methylthiotransferase family. MtaB subfamily.</text>
</comment>
<comment type="function">
    <text evidence="2">Catalyzes the methylthiolation of N6-threonylcarbamoyladenosine (t(6)A), leading to the formation of 2-methylthio-N6-threonylcarbamoyladenosine (ms(2)t(6)A) at position 37 in tRNAs that read codons beginning with adenine.</text>
</comment>
<dbReference type="PROSITE" id="PS51918">
    <property type="entry name" value="RADICAL_SAM"/>
    <property type="match status" value="1"/>
</dbReference>
<dbReference type="FunFam" id="3.40.50.12160:FF:000004">
    <property type="entry name" value="Threonylcarbamoyladenosine tRNA methylthiotransferase MtaB"/>
    <property type="match status" value="1"/>
</dbReference>
<evidence type="ECO:0000256" key="11">
    <source>
        <dbReference type="ARBA" id="ARBA00023014"/>
    </source>
</evidence>
<evidence type="ECO:0000256" key="5">
    <source>
        <dbReference type="ARBA" id="ARBA00022490"/>
    </source>
</evidence>
<keyword evidence="10" id="KW-0408">Iron</keyword>
<dbReference type="Pfam" id="PF00919">
    <property type="entry name" value="UPF0004"/>
    <property type="match status" value="1"/>
</dbReference>
<evidence type="ECO:0000313" key="19">
    <source>
        <dbReference type="Proteomes" id="UP000003162"/>
    </source>
</evidence>
<evidence type="ECO:0000256" key="14">
    <source>
        <dbReference type="ARBA" id="ARBA00061574"/>
    </source>
</evidence>
<dbReference type="Gene3D" id="3.80.30.20">
    <property type="entry name" value="tm_1862 like domain"/>
    <property type="match status" value="1"/>
</dbReference>
<protein>
    <recommendedName>
        <fullName evidence="15">Threonylcarbamoyladenosine tRNA methylthiotransferase MtaB</fullName>
        <ecNumber evidence="3">2.8.4.5</ecNumber>
    </recommendedName>
    <alternativeName>
        <fullName evidence="12">tRNA-t(6)A37 methylthiotransferase</fullName>
    </alternativeName>
</protein>
<dbReference type="PANTHER" id="PTHR11918:SF45">
    <property type="entry name" value="THREONYLCARBAMOYLADENOSINE TRNA METHYLTHIOTRANSFERASE"/>
    <property type="match status" value="1"/>
</dbReference>
<feature type="domain" description="MTTase N-terminal" evidence="16">
    <location>
        <begin position="9"/>
        <end position="121"/>
    </location>
</feature>
<keyword evidence="4" id="KW-0004">4Fe-4S</keyword>
<dbReference type="SUPFAM" id="SSF102114">
    <property type="entry name" value="Radical SAM enzymes"/>
    <property type="match status" value="1"/>
</dbReference>
<reference evidence="18 19" key="1">
    <citation type="submission" date="2007-09" db="EMBL/GenBank/DDBJ databases">
        <title>Draft genome sequence of Peptostreptococcus micros (ATCC 33270).</title>
        <authorList>
            <person name="Sudarsanam P."/>
            <person name="Ley R."/>
            <person name="Guruge J."/>
            <person name="Turnbaugh P.J."/>
            <person name="Mahowald M."/>
            <person name="Liep D."/>
            <person name="Gordon J."/>
        </authorList>
    </citation>
    <scope>NUCLEOTIDE SEQUENCE [LARGE SCALE GENOMIC DNA]</scope>
    <source>
        <strain evidence="18 19">ATCC 33270</strain>
    </source>
</reference>
<dbReference type="SFLD" id="SFLDG01082">
    <property type="entry name" value="B12-binding_domain_containing"/>
    <property type="match status" value="1"/>
</dbReference>
<dbReference type="NCBIfam" id="TIGR01579">
    <property type="entry name" value="MiaB-like-C"/>
    <property type="match status" value="1"/>
</dbReference>
<dbReference type="InterPro" id="IPR013848">
    <property type="entry name" value="Methylthiotransferase_N"/>
</dbReference>
<dbReference type="PROSITE" id="PS51449">
    <property type="entry name" value="MTTASE_N"/>
    <property type="match status" value="1"/>
</dbReference>
<evidence type="ECO:0000256" key="13">
    <source>
        <dbReference type="ARBA" id="ARBA00051661"/>
    </source>
</evidence>
<dbReference type="InterPro" id="IPR005839">
    <property type="entry name" value="Methylthiotransferase"/>
</dbReference>
<comment type="cofactor">
    <cofactor evidence="1">
        <name>[4Fe-4S] cluster</name>
        <dbReference type="ChEBI" id="CHEBI:49883"/>
    </cofactor>
</comment>
<dbReference type="InterPro" id="IPR006638">
    <property type="entry name" value="Elp3/MiaA/NifB-like_rSAM"/>
</dbReference>
<keyword evidence="8" id="KW-0819">tRNA processing</keyword>
<name>A8SNJ0_9FIRM</name>
<evidence type="ECO:0000256" key="15">
    <source>
        <dbReference type="ARBA" id="ARBA00069898"/>
    </source>
</evidence>
<dbReference type="InterPro" id="IPR007197">
    <property type="entry name" value="rSAM"/>
</dbReference>
<comment type="caution">
    <text evidence="18">The sequence shown here is derived from an EMBL/GenBank/DDBJ whole genome shotgun (WGS) entry which is preliminary data.</text>
</comment>
<reference evidence="18 19" key="2">
    <citation type="submission" date="2007-09" db="EMBL/GenBank/DDBJ databases">
        <authorList>
            <person name="Fulton L."/>
            <person name="Clifton S."/>
            <person name="Fulton B."/>
            <person name="Xu J."/>
            <person name="Minx P."/>
            <person name="Pepin K.H."/>
            <person name="Johnson M."/>
            <person name="Thiruvilangam P."/>
            <person name="Bhonagiri V."/>
            <person name="Nash W.E."/>
            <person name="Mardis E.R."/>
            <person name="Wilson R.K."/>
        </authorList>
    </citation>
    <scope>NUCLEOTIDE SEQUENCE [LARGE SCALE GENOMIC DNA]</scope>
    <source>
        <strain evidence="18 19">ATCC 33270</strain>
    </source>
</reference>
<dbReference type="eggNOG" id="COG0621">
    <property type="taxonomic scope" value="Bacteria"/>
</dbReference>
<feature type="domain" description="Radical SAM core" evidence="17">
    <location>
        <begin position="146"/>
        <end position="376"/>
    </location>
</feature>
<dbReference type="NCBIfam" id="TIGR00089">
    <property type="entry name" value="MiaB/RimO family radical SAM methylthiotransferase"/>
    <property type="match status" value="1"/>
</dbReference>
<evidence type="ECO:0000256" key="8">
    <source>
        <dbReference type="ARBA" id="ARBA00022694"/>
    </source>
</evidence>
<comment type="catalytic activity">
    <reaction evidence="13">
        <text>N(6)-L-threonylcarbamoyladenosine(37) in tRNA + (sulfur carrier)-SH + AH2 + 2 S-adenosyl-L-methionine = 2-methylsulfanyl-N(6)-L-threonylcarbamoyladenosine(37) in tRNA + (sulfur carrier)-H + 5'-deoxyadenosine + L-methionine + A + S-adenosyl-L-homocysteine + 2 H(+)</text>
        <dbReference type="Rhea" id="RHEA:37075"/>
        <dbReference type="Rhea" id="RHEA-COMP:10163"/>
        <dbReference type="Rhea" id="RHEA-COMP:11092"/>
        <dbReference type="Rhea" id="RHEA-COMP:14737"/>
        <dbReference type="Rhea" id="RHEA-COMP:14739"/>
        <dbReference type="ChEBI" id="CHEBI:13193"/>
        <dbReference type="ChEBI" id="CHEBI:15378"/>
        <dbReference type="ChEBI" id="CHEBI:17319"/>
        <dbReference type="ChEBI" id="CHEBI:17499"/>
        <dbReference type="ChEBI" id="CHEBI:29917"/>
        <dbReference type="ChEBI" id="CHEBI:57844"/>
        <dbReference type="ChEBI" id="CHEBI:57856"/>
        <dbReference type="ChEBI" id="CHEBI:59789"/>
        <dbReference type="ChEBI" id="CHEBI:64428"/>
        <dbReference type="ChEBI" id="CHEBI:74418"/>
        <dbReference type="ChEBI" id="CHEBI:74420"/>
        <dbReference type="EC" id="2.8.4.5"/>
    </reaction>
</comment>
<keyword evidence="9" id="KW-0479">Metal-binding</keyword>
<dbReference type="Gene3D" id="3.40.50.12160">
    <property type="entry name" value="Methylthiotransferase, N-terminal domain"/>
    <property type="match status" value="1"/>
</dbReference>
<keyword evidence="6 18" id="KW-0808">Transferase</keyword>
<dbReference type="InterPro" id="IPR020612">
    <property type="entry name" value="Methylthiotransferase_CS"/>
</dbReference>
<keyword evidence="11" id="KW-0411">Iron-sulfur</keyword>
<evidence type="ECO:0000256" key="2">
    <source>
        <dbReference type="ARBA" id="ARBA00002399"/>
    </source>
</evidence>
<keyword evidence="5" id="KW-0963">Cytoplasm</keyword>
<dbReference type="AlphaFoldDB" id="A8SNJ0"/>
<dbReference type="EMBL" id="ABEE02000017">
    <property type="protein sequence ID" value="EDP23884.1"/>
    <property type="molecule type" value="Genomic_DNA"/>
</dbReference>
<dbReference type="GO" id="GO:0046872">
    <property type="term" value="F:metal ion binding"/>
    <property type="evidence" value="ECO:0007669"/>
    <property type="project" value="UniProtKB-KW"/>
</dbReference>
<accession>A8SNJ0</accession>
<dbReference type="SMART" id="SM00729">
    <property type="entry name" value="Elp3"/>
    <property type="match status" value="1"/>
</dbReference>
<dbReference type="SFLD" id="SFLDG01061">
    <property type="entry name" value="methylthiotransferase"/>
    <property type="match status" value="1"/>
</dbReference>
<dbReference type="InterPro" id="IPR023404">
    <property type="entry name" value="rSAM_horseshoe"/>
</dbReference>
<evidence type="ECO:0000256" key="4">
    <source>
        <dbReference type="ARBA" id="ARBA00022485"/>
    </source>
</evidence>
<dbReference type="FunFam" id="3.80.30.20:FF:000001">
    <property type="entry name" value="tRNA-2-methylthio-N(6)-dimethylallyladenosine synthase 2"/>
    <property type="match status" value="1"/>
</dbReference>
<dbReference type="InterPro" id="IPR038135">
    <property type="entry name" value="Methylthiotransferase_N_sf"/>
</dbReference>
<organism evidence="18 19">
    <name type="scientific">Parvimonas micra ATCC 33270</name>
    <dbReference type="NCBI Taxonomy" id="411465"/>
    <lineage>
        <taxon>Bacteria</taxon>
        <taxon>Bacillati</taxon>
        <taxon>Bacillota</taxon>
        <taxon>Tissierellia</taxon>
        <taxon>Tissierellales</taxon>
        <taxon>Peptoniphilaceae</taxon>
        <taxon>Parvimonas</taxon>
    </lineage>
</organism>
<dbReference type="Proteomes" id="UP000003162">
    <property type="component" value="Unassembled WGS sequence"/>
</dbReference>
<dbReference type="EC" id="2.8.4.5" evidence="3"/>